<protein>
    <submittedName>
        <fullName evidence="1">Uncharacterized protein</fullName>
    </submittedName>
</protein>
<comment type="caution">
    <text evidence="1">The sequence shown here is derived from an EMBL/GenBank/DDBJ whole genome shotgun (WGS) entry which is preliminary data.</text>
</comment>
<organism evidence="1 2">
    <name type="scientific">Gibberella subglutinans</name>
    <name type="common">Fusarium subglutinans</name>
    <dbReference type="NCBI Taxonomy" id="42677"/>
    <lineage>
        <taxon>Eukaryota</taxon>
        <taxon>Fungi</taxon>
        <taxon>Dikarya</taxon>
        <taxon>Ascomycota</taxon>
        <taxon>Pezizomycotina</taxon>
        <taxon>Sordariomycetes</taxon>
        <taxon>Hypocreomycetidae</taxon>
        <taxon>Hypocreales</taxon>
        <taxon>Nectriaceae</taxon>
        <taxon>Fusarium</taxon>
        <taxon>Fusarium fujikuroi species complex</taxon>
    </lineage>
</organism>
<proteinExistence type="predicted"/>
<reference evidence="1 2" key="1">
    <citation type="submission" date="2020-05" db="EMBL/GenBank/DDBJ databases">
        <title>Identification and distribution of gene clusters putatively required for synthesis of sphingolipid metabolism inhibitors in phylogenetically diverse species of the filamentous fungus Fusarium.</title>
        <authorList>
            <person name="Kim H.-S."/>
            <person name="Busman M."/>
            <person name="Brown D.W."/>
            <person name="Divon H."/>
            <person name="Uhlig S."/>
            <person name="Proctor R.H."/>
        </authorList>
    </citation>
    <scope>NUCLEOTIDE SEQUENCE [LARGE SCALE GENOMIC DNA]</scope>
    <source>
        <strain evidence="1 2">NRRL 66333</strain>
    </source>
</reference>
<sequence length="370" mass="42452">MPVFREGSRPTFETSLDSWWSADEDVTQKSVFTCRQGATALTLMMYDLEAQLNLYTNIDVPTIDDACDLITIASFLYYGPLYGILTALGRKTETKRYNKMFNGYADAMMDLVEAIGEAQKALNIFRRAHHLKPLESLESLESLLVSRSQKMVHITPIAPIELLMRIVAARQRWDSLEHLCEEYRSLKIAKSRGVRDGLPRTTFLCIGISPNGDPVYSISASADYWSGFKKLHEFVLKLRHRRRNDITKAVKGGSKDVKCIKKWSDVVQRRFESIPEKNEKIKELASLIENPPGYFSHLHDVATPFECPSFQPKARCMRCQVLFRYEVPDNVKEKERNASQIYLGFTCAETYAHFYCRALEGRGHAKFTRH</sequence>
<accession>A0A8H5USG2</accession>
<gene>
    <name evidence="1" type="ORF">FSUBG_8356</name>
</gene>
<dbReference type="RefSeq" id="XP_036536103.1">
    <property type="nucleotide sequence ID" value="XM_036686756.1"/>
</dbReference>
<keyword evidence="2" id="KW-1185">Reference proteome</keyword>
<dbReference type="GeneID" id="59321474"/>
<name>A0A8H5USG2_GIBSU</name>
<dbReference type="AlphaFoldDB" id="A0A8H5USG2"/>
<dbReference type="OrthoDB" id="4576545at2759"/>
<evidence type="ECO:0000313" key="2">
    <source>
        <dbReference type="Proteomes" id="UP000547976"/>
    </source>
</evidence>
<dbReference type="Proteomes" id="UP000547976">
    <property type="component" value="Unassembled WGS sequence"/>
</dbReference>
<dbReference type="EMBL" id="JAAOAV010000114">
    <property type="protein sequence ID" value="KAF5597706.1"/>
    <property type="molecule type" value="Genomic_DNA"/>
</dbReference>
<evidence type="ECO:0000313" key="1">
    <source>
        <dbReference type="EMBL" id="KAF5597706.1"/>
    </source>
</evidence>